<reference evidence="2 3" key="1">
    <citation type="journal article" date="2023" name="G3 (Bethesda)">
        <title>A chromosome-length genome assembly and annotation of blackberry (Rubus argutus, cv. 'Hillquist').</title>
        <authorList>
            <person name="Bruna T."/>
            <person name="Aryal R."/>
            <person name="Dudchenko O."/>
            <person name="Sargent D.J."/>
            <person name="Mead D."/>
            <person name="Buti M."/>
            <person name="Cavallini A."/>
            <person name="Hytonen T."/>
            <person name="Andres J."/>
            <person name="Pham M."/>
            <person name="Weisz D."/>
            <person name="Mascagni F."/>
            <person name="Usai G."/>
            <person name="Natali L."/>
            <person name="Bassil N."/>
            <person name="Fernandez G.E."/>
            <person name="Lomsadze A."/>
            <person name="Armour M."/>
            <person name="Olukolu B."/>
            <person name="Poorten T."/>
            <person name="Britton C."/>
            <person name="Davik J."/>
            <person name="Ashrafi H."/>
            <person name="Aiden E.L."/>
            <person name="Borodovsky M."/>
            <person name="Worthington M."/>
        </authorList>
    </citation>
    <scope>NUCLEOTIDE SEQUENCE [LARGE SCALE GENOMIC DNA]</scope>
    <source>
        <strain evidence="2">PI 553951</strain>
    </source>
</reference>
<evidence type="ECO:0000313" key="2">
    <source>
        <dbReference type="EMBL" id="KAK9930904.1"/>
    </source>
</evidence>
<dbReference type="AlphaFoldDB" id="A0AAW1X383"/>
<gene>
    <name evidence="2" type="ORF">M0R45_018208</name>
</gene>
<feature type="region of interest" description="Disordered" evidence="1">
    <location>
        <begin position="106"/>
        <end position="140"/>
    </location>
</feature>
<keyword evidence="3" id="KW-1185">Reference proteome</keyword>
<dbReference type="Proteomes" id="UP001457282">
    <property type="component" value="Unassembled WGS sequence"/>
</dbReference>
<feature type="region of interest" description="Disordered" evidence="1">
    <location>
        <begin position="1"/>
        <end position="57"/>
    </location>
</feature>
<evidence type="ECO:0000256" key="1">
    <source>
        <dbReference type="SAM" id="MobiDB-lite"/>
    </source>
</evidence>
<organism evidence="2 3">
    <name type="scientific">Rubus argutus</name>
    <name type="common">Southern blackberry</name>
    <dbReference type="NCBI Taxonomy" id="59490"/>
    <lineage>
        <taxon>Eukaryota</taxon>
        <taxon>Viridiplantae</taxon>
        <taxon>Streptophyta</taxon>
        <taxon>Embryophyta</taxon>
        <taxon>Tracheophyta</taxon>
        <taxon>Spermatophyta</taxon>
        <taxon>Magnoliopsida</taxon>
        <taxon>eudicotyledons</taxon>
        <taxon>Gunneridae</taxon>
        <taxon>Pentapetalae</taxon>
        <taxon>rosids</taxon>
        <taxon>fabids</taxon>
        <taxon>Rosales</taxon>
        <taxon>Rosaceae</taxon>
        <taxon>Rosoideae</taxon>
        <taxon>Rosoideae incertae sedis</taxon>
        <taxon>Rubus</taxon>
    </lineage>
</organism>
<sequence length="140" mass="15813">MQSSPSHTKPGRGVKSQSSTTTIAWKLEQIGGGGQAGDSWPSRKQHLQGIKEADNQRRRRFESAGDWRTLSSLSCRVSQCLSRRVDGEECWIAGKKAGTLKRKDVKTKEVKTKEVKMKRKLEEPSRKIEKEDQDNQDEDG</sequence>
<proteinExistence type="predicted"/>
<name>A0AAW1X383_RUBAR</name>
<comment type="caution">
    <text evidence="2">The sequence shown here is derived from an EMBL/GenBank/DDBJ whole genome shotgun (WGS) entry which is preliminary data.</text>
</comment>
<dbReference type="EMBL" id="JBEDUW010000004">
    <property type="protein sequence ID" value="KAK9930904.1"/>
    <property type="molecule type" value="Genomic_DNA"/>
</dbReference>
<accession>A0AAW1X383</accession>
<feature type="compositionally biased region" description="Acidic residues" evidence="1">
    <location>
        <begin position="131"/>
        <end position="140"/>
    </location>
</feature>
<protein>
    <submittedName>
        <fullName evidence="2">Uncharacterized protein</fullName>
    </submittedName>
</protein>
<evidence type="ECO:0000313" key="3">
    <source>
        <dbReference type="Proteomes" id="UP001457282"/>
    </source>
</evidence>
<feature type="compositionally biased region" description="Basic and acidic residues" evidence="1">
    <location>
        <begin position="106"/>
        <end position="130"/>
    </location>
</feature>